<name>A0A2Z6QX94_9GLOM</name>
<evidence type="ECO:0000256" key="1">
    <source>
        <dbReference type="SAM" id="Coils"/>
    </source>
</evidence>
<keyword evidence="1" id="KW-0175">Coiled coil</keyword>
<feature type="coiled-coil region" evidence="1">
    <location>
        <begin position="529"/>
        <end position="653"/>
    </location>
</feature>
<gene>
    <name evidence="2" type="ORF">RclHR1_17320002</name>
</gene>
<dbReference type="EMBL" id="BEXD01000816">
    <property type="protein sequence ID" value="GBB90389.1"/>
    <property type="molecule type" value="Genomic_DNA"/>
</dbReference>
<dbReference type="PANTHER" id="PTHR14187">
    <property type="entry name" value="ALPHA KINASE/ELONGATION FACTOR 2 KINASE"/>
    <property type="match status" value="1"/>
</dbReference>
<evidence type="ECO:0000313" key="3">
    <source>
        <dbReference type="Proteomes" id="UP000247702"/>
    </source>
</evidence>
<dbReference type="Proteomes" id="UP000247702">
    <property type="component" value="Unassembled WGS sequence"/>
</dbReference>
<dbReference type="PANTHER" id="PTHR14187:SF5">
    <property type="entry name" value="HEAT SHOCK 70 KDA PROTEIN 12A"/>
    <property type="match status" value="1"/>
</dbReference>
<reference evidence="2 3" key="1">
    <citation type="submission" date="2017-11" db="EMBL/GenBank/DDBJ databases">
        <title>The genome of Rhizophagus clarus HR1 reveals common genetic basis of auxotrophy among arbuscular mycorrhizal fungi.</title>
        <authorList>
            <person name="Kobayashi Y."/>
        </authorList>
    </citation>
    <scope>NUCLEOTIDE SEQUENCE [LARGE SCALE GENOMIC DNA]</scope>
    <source>
        <strain evidence="2 3">HR1</strain>
    </source>
</reference>
<proteinExistence type="predicted"/>
<feature type="coiled-coil region" evidence="1">
    <location>
        <begin position="427"/>
        <end position="503"/>
    </location>
</feature>
<accession>A0A2Z6QX94</accession>
<sequence>MHSLSKLGLKLTVHLERIYILRALIEGALMEVTRNYSFCTFITLQFYLFTQICSPKFKSFFPCFKGFGYAQISSTEDISFHTEWDGRSGTVKVPTVLSYDDEYNKVLSWGFPALEGKHIELFKLLLGKIVTQPPLPCEKAIIAYLRRFGKIVKETICKRWESIKFHNHVLIILTIPDDYKISIWTMRECAFKAGLLNYRYSQNLIVITESEAIAFFCMKHLKEHNLSVGGKKLLIDENLSVILEEIENNFGGNLLDQEIIRFLEEQVGESTISLLKECQPQQLQYLQNVIKYFLMNFTGIRSEFNRFEFELEEYCPSLAEYCEGKYRNRMVRNNWILELSYLDAKALLDPVIETIMQLIDSCNNDCLPLSLVGKFAESQYLRSRIEEEFSTRVHIPPSPEAAIMKGVNISDDGDIIENIQGHLSQTIIKFEEEKKKLQDENKLYNDLQEKHNDLTNKYGNLNDEFMKLEAQIKDIRLQGQREIQTTTDDLNKYKSLCENLQIKFDDANKYKLLYENSQMKYNYNYKSLYEKLQVKYDDATNKYNEEKNQHQKIVEDLESNIKEIEDKYLKNIQQLENQINEINQQHQNKIKLQEERENQIQNKLQDEIQASNNDLNNYKSLYDNLQKNYNDVMNKYNQEKNQHQIIVENMKINIEDKYLKDIQQLENQIIDNDQHHQTKIKLQEQQINQLQQSIELKETKLQSLEKEKDKLSVKNQNNTNLINQLVSSQSDDADQNQKNLNNDISELNKNLKKYITDLDRDVIVNMEGVRKLLLLYKCQTRITSQKDDLLLIQAVLQRHVIETIFSDATKYFQNTGQSGQDYLESDIINKASLLSTSLANASKYRTGNDEITRVASTKFRKQICLILDNCGFTDVKSNTICEHPFITFCKEKLNNIMNDLRIIKDQEKIAVENLAATIIREIIKIFWFRLKVYESFVVQYVWIPYNAKVDGKFMEGENFADVDNENLYVDLCYFPLIGRDLTSNNHKVYAPAKVFIRKNQQQIQ</sequence>
<protein>
    <submittedName>
        <fullName evidence="2">Uncharacterized protein</fullName>
    </submittedName>
</protein>
<keyword evidence="3" id="KW-1185">Reference proteome</keyword>
<dbReference type="AlphaFoldDB" id="A0A2Z6QX94"/>
<feature type="coiled-coil region" evidence="1">
    <location>
        <begin position="680"/>
        <end position="757"/>
    </location>
</feature>
<organism evidence="2 3">
    <name type="scientific">Rhizophagus clarus</name>
    <dbReference type="NCBI Taxonomy" id="94130"/>
    <lineage>
        <taxon>Eukaryota</taxon>
        <taxon>Fungi</taxon>
        <taxon>Fungi incertae sedis</taxon>
        <taxon>Mucoromycota</taxon>
        <taxon>Glomeromycotina</taxon>
        <taxon>Glomeromycetes</taxon>
        <taxon>Glomerales</taxon>
        <taxon>Glomeraceae</taxon>
        <taxon>Rhizophagus</taxon>
    </lineage>
</organism>
<evidence type="ECO:0000313" key="2">
    <source>
        <dbReference type="EMBL" id="GBB90389.1"/>
    </source>
</evidence>
<comment type="caution">
    <text evidence="2">The sequence shown here is derived from an EMBL/GenBank/DDBJ whole genome shotgun (WGS) entry which is preliminary data.</text>
</comment>